<evidence type="ECO:0000313" key="3">
    <source>
        <dbReference type="Proteomes" id="UP000060345"/>
    </source>
</evidence>
<accession>A0A0K1NMS4</accession>
<sequence length="181" mass="21200">MQDKQLRYPFEEKFKEDLTTYLQGKKLVDMILPDTTDIEEKWLGIAETYLPDGMREFAAYPTVSLGWMMYVGMAIAKYWDEDWELYNKVENLYTYLRDRIDYDHMDDYICEKVLLLSTDEHNELASVVGECAARTNSLLRHLPIAPSSSDAFHAYVAALHQLYFMGAALQLRRMGYHMTKI</sequence>
<reference evidence="1 3" key="1">
    <citation type="submission" date="2015-07" db="EMBL/GenBank/DDBJ databases">
        <authorList>
            <person name="Noorani M."/>
        </authorList>
    </citation>
    <scope>NUCLEOTIDE SEQUENCE [LARGE SCALE GENOMIC DNA]</scope>
    <source>
        <strain evidence="1 3">W1435</strain>
    </source>
</reference>
<dbReference type="eggNOG" id="ENOG50339DB">
    <property type="taxonomic scope" value="Bacteria"/>
</dbReference>
<evidence type="ECO:0000313" key="2">
    <source>
        <dbReference type="EMBL" id="QUB85802.1"/>
    </source>
</evidence>
<dbReference type="EMBL" id="CP072369">
    <property type="protein sequence ID" value="QUB85802.1"/>
    <property type="molecule type" value="Genomic_DNA"/>
</dbReference>
<keyword evidence="4" id="KW-1185">Reference proteome</keyword>
<protein>
    <submittedName>
        <fullName evidence="1">Uncharacterized protein</fullName>
    </submittedName>
</protein>
<dbReference type="Proteomes" id="UP000682005">
    <property type="component" value="Chromosome 2"/>
</dbReference>
<dbReference type="KEGG" id="pfus:ADJ77_10300"/>
<dbReference type="STRING" id="1236517.ADJ77_10300"/>
<name>A0A0K1NMS4_9BACT</name>
<gene>
    <name evidence="1" type="ORF">ADJ77_10300</name>
    <name evidence="2" type="ORF">J5A51_00530</name>
</gene>
<evidence type="ECO:0000313" key="1">
    <source>
        <dbReference type="EMBL" id="AKU70183.1"/>
    </source>
</evidence>
<organism evidence="1 3">
    <name type="scientific">Prevotella fusca JCM 17724</name>
    <dbReference type="NCBI Taxonomy" id="1236517"/>
    <lineage>
        <taxon>Bacteria</taxon>
        <taxon>Pseudomonadati</taxon>
        <taxon>Bacteroidota</taxon>
        <taxon>Bacteroidia</taxon>
        <taxon>Bacteroidales</taxon>
        <taxon>Prevotellaceae</taxon>
        <taxon>Prevotella</taxon>
    </lineage>
</organism>
<proteinExistence type="predicted"/>
<dbReference type="Proteomes" id="UP000060345">
    <property type="component" value="Chromosome 2"/>
</dbReference>
<dbReference type="RefSeq" id="WP_050696382.1">
    <property type="nucleotide sequence ID" value="NZ_CP012075.1"/>
</dbReference>
<dbReference type="AlphaFoldDB" id="A0A0K1NMS4"/>
<dbReference type="EMBL" id="CP012075">
    <property type="protein sequence ID" value="AKU70183.1"/>
    <property type="molecule type" value="Genomic_DNA"/>
</dbReference>
<evidence type="ECO:0000313" key="4">
    <source>
        <dbReference type="Proteomes" id="UP000682005"/>
    </source>
</evidence>
<reference evidence="2 4" key="2">
    <citation type="submission" date="2021-03" db="EMBL/GenBank/DDBJ databases">
        <title>Human Oral Microbial Genomes.</title>
        <authorList>
            <person name="Johnston C.D."/>
            <person name="Chen T."/>
            <person name="Dewhirst F.E."/>
        </authorList>
    </citation>
    <scope>NUCLEOTIDE SEQUENCE [LARGE SCALE GENOMIC DNA]</scope>
    <source>
        <strain evidence="2 4">W1435</strain>
    </source>
</reference>